<dbReference type="SUPFAM" id="SSF52540">
    <property type="entry name" value="P-loop containing nucleoside triphosphate hydrolases"/>
    <property type="match status" value="1"/>
</dbReference>
<dbReference type="GO" id="GO:0016301">
    <property type="term" value="F:kinase activity"/>
    <property type="evidence" value="ECO:0007669"/>
    <property type="project" value="UniProtKB-KW"/>
</dbReference>
<evidence type="ECO:0000313" key="9">
    <source>
        <dbReference type="Proteomes" id="UP001341840"/>
    </source>
</evidence>
<evidence type="ECO:0000256" key="2">
    <source>
        <dbReference type="ARBA" id="ARBA00012955"/>
    </source>
</evidence>
<keyword evidence="4" id="KW-0547">Nucleotide-binding</keyword>
<reference evidence="8 9" key="1">
    <citation type="journal article" date="2023" name="Plants (Basel)">
        <title>Bridging the Gap: Combining Genomics and Transcriptomics Approaches to Understand Stylosanthes scabra, an Orphan Legume from the Brazilian Caatinga.</title>
        <authorList>
            <person name="Ferreira-Neto J.R.C."/>
            <person name="da Silva M.D."/>
            <person name="Binneck E."/>
            <person name="de Melo N.F."/>
            <person name="da Silva R.H."/>
            <person name="de Melo A.L.T.M."/>
            <person name="Pandolfi V."/>
            <person name="Bustamante F.O."/>
            <person name="Brasileiro-Vidal A.C."/>
            <person name="Benko-Iseppon A.M."/>
        </authorList>
    </citation>
    <scope>NUCLEOTIDE SEQUENCE [LARGE SCALE GENOMIC DNA]</scope>
    <source>
        <tissue evidence="8">Leaves</tissue>
    </source>
</reference>
<evidence type="ECO:0000256" key="5">
    <source>
        <dbReference type="ARBA" id="ARBA00022777"/>
    </source>
</evidence>
<evidence type="ECO:0000256" key="3">
    <source>
        <dbReference type="ARBA" id="ARBA00022679"/>
    </source>
</evidence>
<protein>
    <recommendedName>
        <fullName evidence="2">adenylate kinase</fullName>
        <ecNumber evidence="2">2.7.4.3</ecNumber>
    </recommendedName>
    <alternativeName>
        <fullName evidence="6">ATP:AMP phosphotransferase</fullName>
    </alternativeName>
</protein>
<name>A0ABU6YMP3_9FABA</name>
<accession>A0ABU6YMP3</accession>
<gene>
    <name evidence="8" type="primary">UMK1</name>
    <name evidence="8" type="ORF">PIB30_076051</name>
</gene>
<sequence>METADESINQDANVSIVEKIPKVVFVLGGPGSGKGTQCANIAKLFGYTHLSAGDLLRADRVRIRFRKWVT</sequence>
<keyword evidence="3 7" id="KW-0808">Transferase</keyword>
<evidence type="ECO:0000256" key="1">
    <source>
        <dbReference type="ARBA" id="ARBA00007220"/>
    </source>
</evidence>
<dbReference type="Gene3D" id="3.40.50.300">
    <property type="entry name" value="P-loop containing nucleotide triphosphate hydrolases"/>
    <property type="match status" value="1"/>
</dbReference>
<proteinExistence type="inferred from homology"/>
<comment type="similarity">
    <text evidence="1 7">Belongs to the adenylate kinase family.</text>
</comment>
<keyword evidence="5 7" id="KW-0418">Kinase</keyword>
<dbReference type="EMBL" id="JASCZI010242642">
    <property type="protein sequence ID" value="MED6211682.1"/>
    <property type="molecule type" value="Genomic_DNA"/>
</dbReference>
<dbReference type="InterPro" id="IPR000850">
    <property type="entry name" value="Adenylat/UMP-CMP_kin"/>
</dbReference>
<evidence type="ECO:0000256" key="4">
    <source>
        <dbReference type="ARBA" id="ARBA00022741"/>
    </source>
</evidence>
<dbReference type="Proteomes" id="UP001341840">
    <property type="component" value="Unassembled WGS sequence"/>
</dbReference>
<dbReference type="PRINTS" id="PR00094">
    <property type="entry name" value="ADENYLTKNASE"/>
</dbReference>
<dbReference type="EC" id="2.7.4.3" evidence="2"/>
<dbReference type="InterPro" id="IPR027417">
    <property type="entry name" value="P-loop_NTPase"/>
</dbReference>
<organism evidence="8 9">
    <name type="scientific">Stylosanthes scabra</name>
    <dbReference type="NCBI Taxonomy" id="79078"/>
    <lineage>
        <taxon>Eukaryota</taxon>
        <taxon>Viridiplantae</taxon>
        <taxon>Streptophyta</taxon>
        <taxon>Embryophyta</taxon>
        <taxon>Tracheophyta</taxon>
        <taxon>Spermatophyta</taxon>
        <taxon>Magnoliopsida</taxon>
        <taxon>eudicotyledons</taxon>
        <taxon>Gunneridae</taxon>
        <taxon>Pentapetalae</taxon>
        <taxon>rosids</taxon>
        <taxon>fabids</taxon>
        <taxon>Fabales</taxon>
        <taxon>Fabaceae</taxon>
        <taxon>Papilionoideae</taxon>
        <taxon>50 kb inversion clade</taxon>
        <taxon>dalbergioids sensu lato</taxon>
        <taxon>Dalbergieae</taxon>
        <taxon>Pterocarpus clade</taxon>
        <taxon>Stylosanthes</taxon>
    </lineage>
</organism>
<dbReference type="Pfam" id="PF13207">
    <property type="entry name" value="AAA_17"/>
    <property type="match status" value="1"/>
</dbReference>
<evidence type="ECO:0000313" key="8">
    <source>
        <dbReference type="EMBL" id="MED6211682.1"/>
    </source>
</evidence>
<evidence type="ECO:0000256" key="6">
    <source>
        <dbReference type="ARBA" id="ARBA00031517"/>
    </source>
</evidence>
<comment type="caution">
    <text evidence="8">The sequence shown here is derived from an EMBL/GenBank/DDBJ whole genome shotgun (WGS) entry which is preliminary data.</text>
</comment>
<keyword evidence="9" id="KW-1185">Reference proteome</keyword>
<dbReference type="PANTHER" id="PTHR23359">
    <property type="entry name" value="NUCLEOTIDE KINASE"/>
    <property type="match status" value="1"/>
</dbReference>
<evidence type="ECO:0000256" key="7">
    <source>
        <dbReference type="RuleBase" id="RU003330"/>
    </source>
</evidence>